<evidence type="ECO:0000256" key="3">
    <source>
        <dbReference type="ARBA" id="ARBA00022676"/>
    </source>
</evidence>
<organism evidence="7 8">
    <name type="scientific">Geopseudomonas aromaticivorans</name>
    <dbReference type="NCBI Taxonomy" id="2849492"/>
    <lineage>
        <taxon>Bacteria</taxon>
        <taxon>Pseudomonadati</taxon>
        <taxon>Pseudomonadota</taxon>
        <taxon>Gammaproteobacteria</taxon>
        <taxon>Pseudomonadales</taxon>
        <taxon>Pseudomonadaceae</taxon>
        <taxon>Geopseudomonas</taxon>
    </lineage>
</organism>
<dbReference type="RefSeq" id="WP_217681120.1">
    <property type="nucleotide sequence ID" value="NZ_JAHRGL010000017.1"/>
</dbReference>
<reference evidence="7 8" key="1">
    <citation type="submission" date="2021-06" db="EMBL/GenBank/DDBJ databases">
        <title>Differences between aerobic and microaerobic xylene degrading microbial communities.</title>
        <authorList>
            <person name="Banerjee S."/>
            <person name="Tancsics A."/>
        </authorList>
    </citation>
    <scope>NUCLEOTIDE SEQUENCE [LARGE SCALE GENOMIC DNA]</scope>
    <source>
        <strain evidence="7 8">MAP12</strain>
    </source>
</reference>
<evidence type="ECO:0000313" key="8">
    <source>
        <dbReference type="Proteomes" id="UP000813068"/>
    </source>
</evidence>
<dbReference type="Pfam" id="PF00535">
    <property type="entry name" value="Glycos_transf_2"/>
    <property type="match status" value="1"/>
</dbReference>
<dbReference type="PANTHER" id="PTHR43646">
    <property type="entry name" value="GLYCOSYLTRANSFERASE"/>
    <property type="match status" value="1"/>
</dbReference>
<dbReference type="EC" id="2.4.-.-" evidence="7"/>
<sequence length="228" mass="24843">MAELGVSVIIPCWHDEACLARLLGQLAACAPPLQVVVVDAAQSEACRALCRQHGALWLASRPCRGAQLRQGAAQASHEALWFLHADAELCGDPLGALRAALGAGAVGGCFAFRFAGAPPWQGRLLAWLVNRRTRFGTPYGDQGLFARRGAYLAAGQHAPWPLFEEVPLVGGLRRLGAFRRLGPGVLVDPRRWLRDGWWRRSLRNRLLALGFALGVPVERLARGYRSRV</sequence>
<protein>
    <submittedName>
        <fullName evidence="7">Glycosyltransferase</fullName>
        <ecNumber evidence="7">2.4.-.-</ecNumber>
    </submittedName>
</protein>
<proteinExistence type="predicted"/>
<gene>
    <name evidence="7" type="ORF">KRX52_07535</name>
</gene>
<dbReference type="GO" id="GO:0016757">
    <property type="term" value="F:glycosyltransferase activity"/>
    <property type="evidence" value="ECO:0007669"/>
    <property type="project" value="UniProtKB-KW"/>
</dbReference>
<dbReference type="InterPro" id="IPR001173">
    <property type="entry name" value="Glyco_trans_2-like"/>
</dbReference>
<comment type="subcellular location">
    <subcellularLocation>
        <location evidence="1">Cell membrane</location>
    </subcellularLocation>
</comment>
<keyword evidence="8" id="KW-1185">Reference proteome</keyword>
<keyword evidence="5" id="KW-0472">Membrane</keyword>
<evidence type="ECO:0000259" key="6">
    <source>
        <dbReference type="Pfam" id="PF00535"/>
    </source>
</evidence>
<feature type="domain" description="Glycosyltransferase 2-like" evidence="6">
    <location>
        <begin position="7"/>
        <end position="126"/>
    </location>
</feature>
<evidence type="ECO:0000256" key="4">
    <source>
        <dbReference type="ARBA" id="ARBA00022679"/>
    </source>
</evidence>
<keyword evidence="4 7" id="KW-0808">Transferase</keyword>
<dbReference type="PANTHER" id="PTHR43646:SF2">
    <property type="entry name" value="GLYCOSYLTRANSFERASE 2-LIKE DOMAIN-CONTAINING PROTEIN"/>
    <property type="match status" value="1"/>
</dbReference>
<dbReference type="EMBL" id="JAHRGL010000017">
    <property type="protein sequence ID" value="MBV2132655.1"/>
    <property type="molecule type" value="Genomic_DNA"/>
</dbReference>
<keyword evidence="2" id="KW-1003">Cell membrane</keyword>
<evidence type="ECO:0000313" key="7">
    <source>
        <dbReference type="EMBL" id="MBV2132655.1"/>
    </source>
</evidence>
<name>A0ABS6MV68_9GAMM</name>
<accession>A0ABS6MV68</accession>
<evidence type="ECO:0000256" key="2">
    <source>
        <dbReference type="ARBA" id="ARBA00022475"/>
    </source>
</evidence>
<evidence type="ECO:0000256" key="1">
    <source>
        <dbReference type="ARBA" id="ARBA00004236"/>
    </source>
</evidence>
<dbReference type="Proteomes" id="UP000813068">
    <property type="component" value="Unassembled WGS sequence"/>
</dbReference>
<keyword evidence="3 7" id="KW-0328">Glycosyltransferase</keyword>
<comment type="caution">
    <text evidence="7">The sequence shown here is derived from an EMBL/GenBank/DDBJ whole genome shotgun (WGS) entry which is preliminary data.</text>
</comment>
<evidence type="ECO:0000256" key="5">
    <source>
        <dbReference type="ARBA" id="ARBA00023136"/>
    </source>
</evidence>